<dbReference type="RefSeq" id="WP_083033812.1">
    <property type="nucleotide sequence ID" value="NZ_AP022618.1"/>
</dbReference>
<accession>A0A1X0CQ72</accession>
<dbReference type="AlphaFoldDB" id="A0A1X0CQ72"/>
<dbReference type="InterPro" id="IPR036291">
    <property type="entry name" value="NAD(P)-bd_dom_sf"/>
</dbReference>
<evidence type="ECO:0000313" key="1">
    <source>
        <dbReference type="EMBL" id="ORA62331.1"/>
    </source>
</evidence>
<proteinExistence type="predicted"/>
<dbReference type="Proteomes" id="UP000192801">
    <property type="component" value="Unassembled WGS sequence"/>
</dbReference>
<protein>
    <submittedName>
        <fullName evidence="1">Epimerase</fullName>
    </submittedName>
</protein>
<dbReference type="InterPro" id="IPR001509">
    <property type="entry name" value="Epimerase_deHydtase"/>
</dbReference>
<sequence length="182" mass="19475">MRIFVAGATGVIGRRVVPLLLADGHVVAGMTRSDHQAVAHLGAEPVTCDVYDADGVRDAILDFCPDLVLHQLTDLPDRVERLEDSLGANERIRTVGTRNLIAAAGPAKVIAQSTAFPAATAEHERLVLDAGGVILRYGYFYGPDTWYPDELPPAPRVQIDDAARRTVDALDAPAGSILEIVD</sequence>
<evidence type="ECO:0000313" key="2">
    <source>
        <dbReference type="Proteomes" id="UP000192801"/>
    </source>
</evidence>
<dbReference type="Pfam" id="PF01370">
    <property type="entry name" value="Epimerase"/>
    <property type="match status" value="1"/>
</dbReference>
<keyword evidence="2" id="KW-1185">Reference proteome</keyword>
<reference evidence="1 2" key="1">
    <citation type="submission" date="2016-12" db="EMBL/GenBank/DDBJ databases">
        <title>The new phylogeny of genus Mycobacterium.</title>
        <authorList>
            <person name="Tortoli E."/>
            <person name="Trovato A."/>
            <person name="Cirillo D.M."/>
        </authorList>
    </citation>
    <scope>NUCLEOTIDE SEQUENCE [LARGE SCALE GENOMIC DNA]</scope>
    <source>
        <strain evidence="1 2">DSM 45130</strain>
    </source>
</reference>
<organism evidence="1 2">
    <name type="scientific">Mycolicibacterium insubricum</name>
    <dbReference type="NCBI Taxonomy" id="444597"/>
    <lineage>
        <taxon>Bacteria</taxon>
        <taxon>Bacillati</taxon>
        <taxon>Actinomycetota</taxon>
        <taxon>Actinomycetes</taxon>
        <taxon>Mycobacteriales</taxon>
        <taxon>Mycobacteriaceae</taxon>
        <taxon>Mycolicibacterium</taxon>
    </lineage>
</organism>
<dbReference type="Gene3D" id="3.40.50.720">
    <property type="entry name" value="NAD(P)-binding Rossmann-like Domain"/>
    <property type="match status" value="1"/>
</dbReference>
<comment type="caution">
    <text evidence="1">The sequence shown here is derived from an EMBL/GenBank/DDBJ whole genome shotgun (WGS) entry which is preliminary data.</text>
</comment>
<gene>
    <name evidence="1" type="ORF">BST26_20890</name>
</gene>
<dbReference type="STRING" id="444597.BST26_20890"/>
<dbReference type="SUPFAM" id="SSF51735">
    <property type="entry name" value="NAD(P)-binding Rossmann-fold domains"/>
    <property type="match status" value="1"/>
</dbReference>
<name>A0A1X0CQ72_9MYCO</name>
<dbReference type="EMBL" id="MVHS01000092">
    <property type="protein sequence ID" value="ORA62331.1"/>
    <property type="molecule type" value="Genomic_DNA"/>
</dbReference>
<dbReference type="OrthoDB" id="9787292at2"/>